<proteinExistence type="inferred from homology"/>
<feature type="transmembrane region" description="Helical" evidence="9">
    <location>
        <begin position="263"/>
        <end position="283"/>
    </location>
</feature>
<gene>
    <name evidence="10" type="ORF">GACE_0783</name>
</gene>
<dbReference type="Proteomes" id="UP000030624">
    <property type="component" value="Chromosome"/>
</dbReference>
<evidence type="ECO:0000256" key="6">
    <source>
        <dbReference type="ARBA" id="ARBA00022989"/>
    </source>
</evidence>
<dbReference type="InterPro" id="IPR052157">
    <property type="entry name" value="BCAA_transport_permease"/>
</dbReference>
<feature type="transmembrane region" description="Helical" evidence="9">
    <location>
        <begin position="186"/>
        <end position="205"/>
    </location>
</feature>
<keyword evidence="7 9" id="KW-0472">Membrane</keyword>
<evidence type="ECO:0000313" key="10">
    <source>
        <dbReference type="EMBL" id="AIY89833.1"/>
    </source>
</evidence>
<comment type="similarity">
    <text evidence="8">Belongs to the binding-protein-dependent transport system permease family. LivHM subfamily.</text>
</comment>
<comment type="subcellular location">
    <subcellularLocation>
        <location evidence="1">Cell membrane</location>
        <topology evidence="1">Multi-pass membrane protein</topology>
    </subcellularLocation>
</comment>
<keyword evidence="5" id="KW-0029">Amino-acid transport</keyword>
<feature type="transmembrane region" description="Helical" evidence="9">
    <location>
        <begin position="6"/>
        <end position="28"/>
    </location>
</feature>
<reference evidence="10 11" key="1">
    <citation type="journal article" date="2015" name="Appl. Environ. Microbiol.">
        <title>The Geoglobus acetivorans genome: Fe(III) reduction, acetate utilization, autotrophic growth, and degradation of aromatic compounds in a hyperthermophilic archaeon.</title>
        <authorList>
            <person name="Mardanov A.V."/>
            <person name="Slododkina G.B."/>
            <person name="Slobodkin A.I."/>
            <person name="Beletsky A.V."/>
            <person name="Gavrilov S.N."/>
            <person name="Kublanov I.V."/>
            <person name="Bonch-Osmolovskaya E.A."/>
            <person name="Skryabin K.G."/>
            <person name="Ravin N.V."/>
        </authorList>
    </citation>
    <scope>NUCLEOTIDE SEQUENCE [LARGE SCALE GENOMIC DNA]</scope>
    <source>
        <strain evidence="10 11">SBH6</strain>
    </source>
</reference>
<evidence type="ECO:0000256" key="3">
    <source>
        <dbReference type="ARBA" id="ARBA00022475"/>
    </source>
</evidence>
<dbReference type="EMBL" id="CP009552">
    <property type="protein sequence ID" value="AIY89833.1"/>
    <property type="molecule type" value="Genomic_DNA"/>
</dbReference>
<feature type="transmembrane region" description="Helical" evidence="9">
    <location>
        <begin position="61"/>
        <end position="80"/>
    </location>
</feature>
<evidence type="ECO:0000313" key="11">
    <source>
        <dbReference type="Proteomes" id="UP000030624"/>
    </source>
</evidence>
<evidence type="ECO:0000256" key="1">
    <source>
        <dbReference type="ARBA" id="ARBA00004651"/>
    </source>
</evidence>
<dbReference type="RefSeq" id="WP_052400213.1">
    <property type="nucleotide sequence ID" value="NZ_CP009552.1"/>
</dbReference>
<evidence type="ECO:0000256" key="7">
    <source>
        <dbReference type="ARBA" id="ARBA00023136"/>
    </source>
</evidence>
<evidence type="ECO:0000256" key="5">
    <source>
        <dbReference type="ARBA" id="ARBA00022970"/>
    </source>
</evidence>
<keyword evidence="3" id="KW-1003">Cell membrane</keyword>
<dbReference type="PANTHER" id="PTHR11795:SF445">
    <property type="entry name" value="AMINO ACID ABC TRANSPORTER PERMEASE PROTEIN"/>
    <property type="match status" value="1"/>
</dbReference>
<protein>
    <submittedName>
        <fullName evidence="10">Branched-chain amino acid ABC transporter, permease protein LivH</fullName>
    </submittedName>
</protein>
<feature type="transmembrane region" description="Helical" evidence="9">
    <location>
        <begin position="92"/>
        <end position="113"/>
    </location>
</feature>
<dbReference type="GO" id="GO:0005886">
    <property type="term" value="C:plasma membrane"/>
    <property type="evidence" value="ECO:0007669"/>
    <property type="project" value="UniProtKB-SubCell"/>
</dbReference>
<name>A0A0A7GDF3_GEOAI</name>
<evidence type="ECO:0000256" key="4">
    <source>
        <dbReference type="ARBA" id="ARBA00022692"/>
    </source>
</evidence>
<dbReference type="STRING" id="565033.GACE_0783"/>
<dbReference type="KEGG" id="gac:GACE_0783"/>
<dbReference type="GeneID" id="24797378"/>
<dbReference type="InterPro" id="IPR001851">
    <property type="entry name" value="ABC_transp_permease"/>
</dbReference>
<feature type="transmembrane region" description="Helical" evidence="9">
    <location>
        <begin position="239"/>
        <end position="257"/>
    </location>
</feature>
<evidence type="ECO:0000256" key="2">
    <source>
        <dbReference type="ARBA" id="ARBA00022448"/>
    </source>
</evidence>
<feature type="transmembrane region" description="Helical" evidence="9">
    <location>
        <begin position="35"/>
        <end position="55"/>
    </location>
</feature>
<dbReference type="Pfam" id="PF02653">
    <property type="entry name" value="BPD_transp_2"/>
    <property type="match status" value="1"/>
</dbReference>
<dbReference type="PANTHER" id="PTHR11795">
    <property type="entry name" value="BRANCHED-CHAIN AMINO ACID TRANSPORT SYSTEM PERMEASE PROTEIN LIVH"/>
    <property type="match status" value="1"/>
</dbReference>
<accession>A0A0A7GDF3</accession>
<dbReference type="eggNOG" id="arCOG01270">
    <property type="taxonomic scope" value="Archaea"/>
</dbReference>
<dbReference type="GO" id="GO:0022857">
    <property type="term" value="F:transmembrane transporter activity"/>
    <property type="evidence" value="ECO:0007669"/>
    <property type="project" value="InterPro"/>
</dbReference>
<dbReference type="GO" id="GO:0006865">
    <property type="term" value="P:amino acid transport"/>
    <property type="evidence" value="ECO:0007669"/>
    <property type="project" value="UniProtKB-KW"/>
</dbReference>
<evidence type="ECO:0000256" key="8">
    <source>
        <dbReference type="ARBA" id="ARBA00037998"/>
    </source>
</evidence>
<evidence type="ECO:0000256" key="9">
    <source>
        <dbReference type="SAM" id="Phobius"/>
    </source>
</evidence>
<dbReference type="HOGENOM" id="CLU_039929_2_1_2"/>
<sequence length="285" mass="30774">MIDILLRILVYGAVVSGIWALVASGFSLIFGVSRILNFAHGTFFVLSAYIGISLYKYGLDPYIASVVSVFLVGMIGVALYSGILARIKEHEVMIIIVTLAFALLVEQILILLFGEHGISYPSLITGVLRIGSVPITYKRILAFFVAIICLILLEVFINKTRTGKKVSASSQNVEGAMLVGINVDRIFMLTMFISAVLAGIGGILYTQVFAATPMVAMKSLIYAFAIVILGGLGSVRGSIVAAFIVGYVITIVITFFGARWSEFVTLLLIIAILIFRPTGLFGVEE</sequence>
<dbReference type="AlphaFoldDB" id="A0A0A7GDF3"/>
<keyword evidence="4 9" id="KW-0812">Transmembrane</keyword>
<keyword evidence="6 9" id="KW-1133">Transmembrane helix</keyword>
<keyword evidence="2" id="KW-0813">Transport</keyword>
<feature type="transmembrane region" description="Helical" evidence="9">
    <location>
        <begin position="211"/>
        <end position="232"/>
    </location>
</feature>
<dbReference type="CDD" id="cd06582">
    <property type="entry name" value="TM_PBP1_LivH_like"/>
    <property type="match status" value="1"/>
</dbReference>
<organism evidence="10 11">
    <name type="scientific">Geoglobus acetivorans</name>
    <dbReference type="NCBI Taxonomy" id="565033"/>
    <lineage>
        <taxon>Archaea</taxon>
        <taxon>Methanobacteriati</taxon>
        <taxon>Methanobacteriota</taxon>
        <taxon>Archaeoglobi</taxon>
        <taxon>Archaeoglobales</taxon>
        <taxon>Archaeoglobaceae</taxon>
        <taxon>Geoglobus</taxon>
    </lineage>
</organism>
<feature type="transmembrane region" description="Helical" evidence="9">
    <location>
        <begin position="140"/>
        <end position="157"/>
    </location>
</feature>